<evidence type="ECO:0000313" key="2">
    <source>
        <dbReference type="EMBL" id="QEO13255.1"/>
    </source>
</evidence>
<accession>A0A5C1YD05</accession>
<dbReference type="Proteomes" id="UP000324678">
    <property type="component" value="Chromosome"/>
</dbReference>
<organism evidence="2 3">
    <name type="scientific">Agromyces intestinalis</name>
    <dbReference type="NCBI Taxonomy" id="2592652"/>
    <lineage>
        <taxon>Bacteria</taxon>
        <taxon>Bacillati</taxon>
        <taxon>Actinomycetota</taxon>
        <taxon>Actinomycetes</taxon>
        <taxon>Micrococcales</taxon>
        <taxon>Microbacteriaceae</taxon>
        <taxon>Agromyces</taxon>
    </lineage>
</organism>
<feature type="region of interest" description="Disordered" evidence="1">
    <location>
        <begin position="240"/>
        <end position="295"/>
    </location>
</feature>
<dbReference type="RefSeq" id="WP_149159279.1">
    <property type="nucleotide sequence ID" value="NZ_CP043505.1"/>
</dbReference>
<name>A0A5C1YD05_9MICO</name>
<keyword evidence="3" id="KW-1185">Reference proteome</keyword>
<dbReference type="KEGG" id="ail:FLP10_01605"/>
<dbReference type="AlphaFoldDB" id="A0A5C1YD05"/>
<proteinExistence type="predicted"/>
<reference evidence="2 3" key="1">
    <citation type="submission" date="2019-09" db="EMBL/GenBank/DDBJ databases">
        <title>Genome sequencing of strain KACC 19306.</title>
        <authorList>
            <person name="Heo J."/>
            <person name="Kim S.-J."/>
            <person name="Kim J.-S."/>
            <person name="Hong S.-B."/>
            <person name="Kwon S.-W."/>
        </authorList>
    </citation>
    <scope>NUCLEOTIDE SEQUENCE [LARGE SCALE GENOMIC DNA]</scope>
    <source>
        <strain evidence="2 3">KACC 19306</strain>
    </source>
</reference>
<dbReference type="EMBL" id="CP043505">
    <property type="protein sequence ID" value="QEO13255.1"/>
    <property type="molecule type" value="Genomic_DNA"/>
</dbReference>
<gene>
    <name evidence="2" type="ORF">FLP10_01605</name>
</gene>
<feature type="compositionally biased region" description="Low complexity" evidence="1">
    <location>
        <begin position="240"/>
        <end position="256"/>
    </location>
</feature>
<evidence type="ECO:0000313" key="3">
    <source>
        <dbReference type="Proteomes" id="UP000324678"/>
    </source>
</evidence>
<protein>
    <submittedName>
        <fullName evidence="2">Uncharacterized protein</fullName>
    </submittedName>
</protein>
<sequence>MATAPPTTGAGPIVRVATAPPDRPRVGIAVMVRIAVRVVGTGRRAVIVNRAGIAVMETTVVPVADTGHTVMRARPAAETAGMARIAARAVDTAGMARIAARAVGIVRRAVIVSRAGIAVMETTVVRVADTGHRAMRANPAVGIAVMETTAVRAVGIVRRARVGPPVGIGETVRIADPAATALVPTTVGLREAATTVALRGSRGTVGTTITAAANRVHSVTTVAAGSPRTAGRETIGMTAARSAGAPTAGRGATGPRPRVPMRTDRAPTRTGRVTTIRWCPSTSNRGRSTARLAPS</sequence>
<evidence type="ECO:0000256" key="1">
    <source>
        <dbReference type="SAM" id="MobiDB-lite"/>
    </source>
</evidence>